<dbReference type="AlphaFoldDB" id="A0A8C7NXG5"/>
<dbReference type="Ensembl" id="ENSOMYT00000015694.2">
    <property type="protein sequence ID" value="ENSOMYP00000014173.2"/>
    <property type="gene ID" value="ENSOMYG00000056856.1"/>
</dbReference>
<evidence type="ECO:0000313" key="2">
    <source>
        <dbReference type="Ensembl" id="ENSOMYP00000014173.2"/>
    </source>
</evidence>
<reference evidence="2" key="1">
    <citation type="submission" date="2020-07" db="EMBL/GenBank/DDBJ databases">
        <title>A long reads based de novo assembly of the rainbow trout Arlee double haploid line genome.</title>
        <authorList>
            <person name="Gao G."/>
            <person name="Palti Y."/>
        </authorList>
    </citation>
    <scope>NUCLEOTIDE SEQUENCE [LARGE SCALE GENOMIC DNA]</scope>
</reference>
<name>A0A8C7NXG5_ONCMY</name>
<dbReference type="GeneTree" id="ENSGT00940000176048"/>
<reference evidence="2" key="2">
    <citation type="submission" date="2025-08" db="UniProtKB">
        <authorList>
            <consortium name="Ensembl"/>
        </authorList>
    </citation>
    <scope>IDENTIFICATION</scope>
</reference>
<evidence type="ECO:0000313" key="3">
    <source>
        <dbReference type="Proteomes" id="UP000694395"/>
    </source>
</evidence>
<evidence type="ECO:0000256" key="1">
    <source>
        <dbReference type="SAM" id="MobiDB-lite"/>
    </source>
</evidence>
<feature type="region of interest" description="Disordered" evidence="1">
    <location>
        <begin position="152"/>
        <end position="179"/>
    </location>
</feature>
<sequence>QTCLGAGHSPYNGTSHQRVIRGDGERDLGGVQRLQKPPLLLQEVCLGHQLLDVPLQLRLPEVDMLQSLSQVPRPLSLGAQSPGLGLRIQCFGLMANPLCVVSVCNHLVKGREMLEVPFLRAAIPLNAVAREFNVNFSTISHLQHCFRQHGRMLNNHARPGPPHLGSSPAGSSKTSHPDS</sequence>
<feature type="compositionally biased region" description="Polar residues" evidence="1">
    <location>
        <begin position="168"/>
        <end position="179"/>
    </location>
</feature>
<organism evidence="2 3">
    <name type="scientific">Oncorhynchus mykiss</name>
    <name type="common">Rainbow trout</name>
    <name type="synonym">Salmo gairdneri</name>
    <dbReference type="NCBI Taxonomy" id="8022"/>
    <lineage>
        <taxon>Eukaryota</taxon>
        <taxon>Metazoa</taxon>
        <taxon>Chordata</taxon>
        <taxon>Craniata</taxon>
        <taxon>Vertebrata</taxon>
        <taxon>Euteleostomi</taxon>
        <taxon>Actinopterygii</taxon>
        <taxon>Neopterygii</taxon>
        <taxon>Teleostei</taxon>
        <taxon>Protacanthopterygii</taxon>
        <taxon>Salmoniformes</taxon>
        <taxon>Salmonidae</taxon>
        <taxon>Salmoninae</taxon>
        <taxon>Oncorhynchus</taxon>
    </lineage>
</organism>
<accession>A0A8C7NXG5</accession>
<reference evidence="2" key="3">
    <citation type="submission" date="2025-09" db="UniProtKB">
        <authorList>
            <consortium name="Ensembl"/>
        </authorList>
    </citation>
    <scope>IDENTIFICATION</scope>
</reference>
<protein>
    <submittedName>
        <fullName evidence="2">Uncharacterized protein</fullName>
    </submittedName>
</protein>
<proteinExistence type="predicted"/>
<dbReference type="Proteomes" id="UP000694395">
    <property type="component" value="Chromosome 17"/>
</dbReference>
<keyword evidence="3" id="KW-1185">Reference proteome</keyword>